<feature type="transmembrane region" description="Helical" evidence="1">
    <location>
        <begin position="12"/>
        <end position="33"/>
    </location>
</feature>
<accession>A0A7M7JYU2</accession>
<evidence type="ECO:0000256" key="1">
    <source>
        <dbReference type="SAM" id="Phobius"/>
    </source>
</evidence>
<keyword evidence="1" id="KW-1133">Transmembrane helix</keyword>
<dbReference type="RefSeq" id="XP_022659166.1">
    <property type="nucleotide sequence ID" value="XM_022803431.1"/>
</dbReference>
<evidence type="ECO:0000313" key="2">
    <source>
        <dbReference type="EnsemblMetazoa" id="XP_022659166"/>
    </source>
</evidence>
<dbReference type="InParanoid" id="A0A7M7JYU2"/>
<organism evidence="2 3">
    <name type="scientific">Varroa destructor</name>
    <name type="common">Honeybee mite</name>
    <dbReference type="NCBI Taxonomy" id="109461"/>
    <lineage>
        <taxon>Eukaryota</taxon>
        <taxon>Metazoa</taxon>
        <taxon>Ecdysozoa</taxon>
        <taxon>Arthropoda</taxon>
        <taxon>Chelicerata</taxon>
        <taxon>Arachnida</taxon>
        <taxon>Acari</taxon>
        <taxon>Parasitiformes</taxon>
        <taxon>Mesostigmata</taxon>
        <taxon>Gamasina</taxon>
        <taxon>Dermanyssoidea</taxon>
        <taxon>Varroidae</taxon>
        <taxon>Varroa</taxon>
    </lineage>
</organism>
<keyword evidence="1" id="KW-0812">Transmembrane</keyword>
<reference evidence="2" key="1">
    <citation type="submission" date="2021-01" db="UniProtKB">
        <authorList>
            <consortium name="EnsemblMetazoa"/>
        </authorList>
    </citation>
    <scope>IDENTIFICATION</scope>
</reference>
<name>A0A7M7JYU2_VARDE</name>
<evidence type="ECO:0000313" key="3">
    <source>
        <dbReference type="Proteomes" id="UP000594260"/>
    </source>
</evidence>
<keyword evidence="3" id="KW-1185">Reference proteome</keyword>
<dbReference type="KEGG" id="vde:111249499"/>
<dbReference type="EnsemblMetazoa" id="XM_022803431">
    <property type="protein sequence ID" value="XP_022659166"/>
    <property type="gene ID" value="LOC111249499"/>
</dbReference>
<proteinExistence type="predicted"/>
<dbReference type="AlphaFoldDB" id="A0A7M7JYU2"/>
<protein>
    <submittedName>
        <fullName evidence="2">Uncharacterized protein</fullName>
    </submittedName>
</protein>
<dbReference type="GeneID" id="111249499"/>
<dbReference type="Proteomes" id="UP000594260">
    <property type="component" value="Unplaced"/>
</dbReference>
<sequence length="330" mass="37705">MNKNGNIANIYVRCNTLVITAAITISLAVTVFGNDTQSRQTENHSPQLASAKNASIVQVKIGLSPASEAVNCTTERSHIQDERLISVFPCKSKIKKHDHLAFSVSTDLESRKKDVLYANNSNIHYKMEANLSVEHVFLEWRKDTQVYLGIMLNFIDSNMTFVFNYVNCTRRFQPIWMLPRPLCGPDGHREVAAFRHRLPKYLLEGKIVGNFSCSNSSLNIGGNEQLHVSKIRFRLDVDLTSKRLTLETCPPDDWQSINCNTAFNRTVKINTAQLDFRNIRTLFFGSWPGQHLMDLRTFAGDSSILTWCEEERKGTEHDTWPKKSRRHDDL</sequence>
<dbReference type="OrthoDB" id="10621071at2759"/>
<keyword evidence="1" id="KW-0472">Membrane</keyword>